<dbReference type="PROSITE" id="PS00888">
    <property type="entry name" value="CNMP_BINDING_1"/>
    <property type="match status" value="1"/>
</dbReference>
<evidence type="ECO:0000256" key="1">
    <source>
        <dbReference type="ARBA" id="ARBA00004429"/>
    </source>
</evidence>
<organism evidence="9 10">
    <name type="scientific">Nocardioides oceani</name>
    <dbReference type="NCBI Taxonomy" id="3058369"/>
    <lineage>
        <taxon>Bacteria</taxon>
        <taxon>Bacillati</taxon>
        <taxon>Actinomycetota</taxon>
        <taxon>Actinomycetes</taxon>
        <taxon>Propionibacteriales</taxon>
        <taxon>Nocardioidaceae</taxon>
        <taxon>Nocardioides</taxon>
    </lineage>
</organism>
<keyword evidence="6 7" id="KW-0472">Membrane</keyword>
<evidence type="ECO:0000256" key="5">
    <source>
        <dbReference type="ARBA" id="ARBA00022989"/>
    </source>
</evidence>
<dbReference type="InterPro" id="IPR000595">
    <property type="entry name" value="cNMP-bd_dom"/>
</dbReference>
<sequence>MLLSPLALTLASARSVGANRRLLLVQLALLASLVGDAAYATAVTVWAYAEGGATAVGVFTAVRLTAAAVVAPLGAALADRHERRTTLLVANGARAVLVALGTACLVLDLTGAVYLLAVLAGVLAAPFRTAQRAWMPALSETPGQLTAANATSSTSESLAVFVGPALGAAVLVVADTATAFVLTGVLFVVSVLLVLAVRTAGAPPPGRPVPIADRDTGPAPAASGVAAGVGAGVAAELTAGFRTLAVDRDLRSVTAQVCAQTFVGGAAKVFLVVLAVEVMGSGPSGVGLLDAVIGVGAVLGGLLALARAERQRLARDLNVGVLLWAAPLLLVVAWPHPVAVVAALVVLGVANPLVDVNLDTIVQRMTAETRLARVFGALDSCYIATSALGSFVMPVLLGHLDLRWALAAVAAPVLVVAVVSARRMARLDVRLAGLGSPELLHLLRGVPLLAPISPPVLEQLARGLARLAVPAGAVVVAEGDAGDAFYVVESGEVEVTQGGIVLRRQGVGDFFGEIALLHDVPRTATVTTRTDVRLQVLDRRAFLDALSGRSLTAAHDIAAARLATRG</sequence>
<feature type="domain" description="Cyclic nucleotide-binding" evidence="8">
    <location>
        <begin position="448"/>
        <end position="546"/>
    </location>
</feature>
<feature type="transmembrane region" description="Helical" evidence="7">
    <location>
        <begin position="180"/>
        <end position="197"/>
    </location>
</feature>
<protein>
    <submittedName>
        <fullName evidence="9">MFS transporter</fullName>
    </submittedName>
</protein>
<dbReference type="SMART" id="SM00100">
    <property type="entry name" value="cNMP"/>
    <property type="match status" value="1"/>
</dbReference>
<dbReference type="InterPro" id="IPR014710">
    <property type="entry name" value="RmlC-like_jellyroll"/>
</dbReference>
<evidence type="ECO:0000256" key="4">
    <source>
        <dbReference type="ARBA" id="ARBA00022692"/>
    </source>
</evidence>
<evidence type="ECO:0000256" key="3">
    <source>
        <dbReference type="ARBA" id="ARBA00022475"/>
    </source>
</evidence>
<dbReference type="CDD" id="cd06173">
    <property type="entry name" value="MFS_MefA_like"/>
    <property type="match status" value="1"/>
</dbReference>
<dbReference type="PROSITE" id="PS00889">
    <property type="entry name" value="CNMP_BINDING_2"/>
    <property type="match status" value="1"/>
</dbReference>
<keyword evidence="5 7" id="KW-1133">Transmembrane helix</keyword>
<dbReference type="Gene3D" id="2.60.120.10">
    <property type="entry name" value="Jelly Rolls"/>
    <property type="match status" value="1"/>
</dbReference>
<dbReference type="InterPro" id="IPR011701">
    <property type="entry name" value="MFS"/>
</dbReference>
<dbReference type="Gene3D" id="1.20.1250.20">
    <property type="entry name" value="MFS general substrate transporter like domains"/>
    <property type="match status" value="2"/>
</dbReference>
<feature type="transmembrane region" description="Helical" evidence="7">
    <location>
        <begin position="374"/>
        <end position="396"/>
    </location>
</feature>
<dbReference type="Pfam" id="PF00027">
    <property type="entry name" value="cNMP_binding"/>
    <property type="match status" value="1"/>
</dbReference>
<keyword evidence="10" id="KW-1185">Reference proteome</keyword>
<evidence type="ECO:0000256" key="2">
    <source>
        <dbReference type="ARBA" id="ARBA00022448"/>
    </source>
</evidence>
<keyword evidence="2" id="KW-0813">Transport</keyword>
<proteinExistence type="predicted"/>
<reference evidence="9" key="1">
    <citation type="submission" date="2023-06" db="EMBL/GenBank/DDBJ databases">
        <title>Draft genome sequence of Nocardioides sp. SOB77.</title>
        <authorList>
            <person name="Zhang G."/>
        </authorList>
    </citation>
    <scope>NUCLEOTIDE SEQUENCE</scope>
    <source>
        <strain evidence="9">SOB77</strain>
    </source>
</reference>
<evidence type="ECO:0000313" key="9">
    <source>
        <dbReference type="EMBL" id="MDN4175378.1"/>
    </source>
</evidence>
<dbReference type="InterPro" id="IPR036259">
    <property type="entry name" value="MFS_trans_sf"/>
</dbReference>
<dbReference type="RefSeq" id="WP_300954647.1">
    <property type="nucleotide sequence ID" value="NZ_JAUHJQ010000013.1"/>
</dbReference>
<feature type="transmembrane region" description="Helical" evidence="7">
    <location>
        <begin position="27"/>
        <end position="49"/>
    </location>
</feature>
<comment type="subcellular location">
    <subcellularLocation>
        <location evidence="1">Cell inner membrane</location>
        <topology evidence="1">Multi-pass membrane protein</topology>
    </subcellularLocation>
</comment>
<feature type="transmembrane region" description="Helical" evidence="7">
    <location>
        <begin position="158"/>
        <end position="174"/>
    </location>
</feature>
<evidence type="ECO:0000256" key="6">
    <source>
        <dbReference type="ARBA" id="ARBA00023136"/>
    </source>
</evidence>
<dbReference type="EMBL" id="JAUHJQ010000013">
    <property type="protein sequence ID" value="MDN4175378.1"/>
    <property type="molecule type" value="Genomic_DNA"/>
</dbReference>
<keyword evidence="4 7" id="KW-0812">Transmembrane</keyword>
<dbReference type="CDD" id="cd00038">
    <property type="entry name" value="CAP_ED"/>
    <property type="match status" value="1"/>
</dbReference>
<comment type="caution">
    <text evidence="9">The sequence shown here is derived from an EMBL/GenBank/DDBJ whole genome shotgun (WGS) entry which is preliminary data.</text>
</comment>
<name>A0ABT8FL23_9ACTN</name>
<accession>A0ABT8FL23</accession>
<keyword evidence="3" id="KW-1003">Cell membrane</keyword>
<dbReference type="SUPFAM" id="SSF51206">
    <property type="entry name" value="cAMP-binding domain-like"/>
    <property type="match status" value="1"/>
</dbReference>
<feature type="transmembrane region" description="Helical" evidence="7">
    <location>
        <begin position="257"/>
        <end position="279"/>
    </location>
</feature>
<dbReference type="PROSITE" id="PS50042">
    <property type="entry name" value="CNMP_BINDING_3"/>
    <property type="match status" value="1"/>
</dbReference>
<dbReference type="PANTHER" id="PTHR23513">
    <property type="entry name" value="INTEGRAL MEMBRANE EFFLUX PROTEIN-RELATED"/>
    <property type="match status" value="1"/>
</dbReference>
<feature type="transmembrane region" description="Helical" evidence="7">
    <location>
        <begin position="56"/>
        <end position="78"/>
    </location>
</feature>
<feature type="transmembrane region" description="Helical" evidence="7">
    <location>
        <begin position="317"/>
        <end position="334"/>
    </location>
</feature>
<dbReference type="SUPFAM" id="SSF103473">
    <property type="entry name" value="MFS general substrate transporter"/>
    <property type="match status" value="1"/>
</dbReference>
<dbReference type="Pfam" id="PF07690">
    <property type="entry name" value="MFS_1"/>
    <property type="match status" value="1"/>
</dbReference>
<feature type="transmembrane region" description="Helical" evidence="7">
    <location>
        <begin position="285"/>
        <end position="305"/>
    </location>
</feature>
<evidence type="ECO:0000313" key="10">
    <source>
        <dbReference type="Proteomes" id="UP001168620"/>
    </source>
</evidence>
<dbReference type="InterPro" id="IPR018490">
    <property type="entry name" value="cNMP-bd_dom_sf"/>
</dbReference>
<dbReference type="PRINTS" id="PR00103">
    <property type="entry name" value="CAMPKINASE"/>
</dbReference>
<dbReference type="PANTHER" id="PTHR23513:SF9">
    <property type="entry name" value="ENTEROBACTIN EXPORTER ENTS"/>
    <property type="match status" value="1"/>
</dbReference>
<dbReference type="Proteomes" id="UP001168620">
    <property type="component" value="Unassembled WGS sequence"/>
</dbReference>
<dbReference type="InterPro" id="IPR018488">
    <property type="entry name" value="cNMP-bd_CS"/>
</dbReference>
<gene>
    <name evidence="9" type="ORF">QWY28_20600</name>
</gene>
<feature type="transmembrane region" description="Helical" evidence="7">
    <location>
        <begin position="340"/>
        <end position="362"/>
    </location>
</feature>
<evidence type="ECO:0000256" key="7">
    <source>
        <dbReference type="SAM" id="Phobius"/>
    </source>
</evidence>
<feature type="transmembrane region" description="Helical" evidence="7">
    <location>
        <begin position="98"/>
        <end position="125"/>
    </location>
</feature>
<evidence type="ECO:0000259" key="8">
    <source>
        <dbReference type="PROSITE" id="PS50042"/>
    </source>
</evidence>
<feature type="transmembrane region" description="Helical" evidence="7">
    <location>
        <begin position="402"/>
        <end position="421"/>
    </location>
</feature>